<evidence type="ECO:0000256" key="8">
    <source>
        <dbReference type="SAM" id="MobiDB-lite"/>
    </source>
</evidence>
<evidence type="ECO:0000256" key="7">
    <source>
        <dbReference type="ARBA" id="ARBA00023136"/>
    </source>
</evidence>
<organism evidence="10 11">
    <name type="scientific">Thauera sinica</name>
    <dbReference type="NCBI Taxonomy" id="2665146"/>
    <lineage>
        <taxon>Bacteria</taxon>
        <taxon>Pseudomonadati</taxon>
        <taxon>Pseudomonadota</taxon>
        <taxon>Betaproteobacteria</taxon>
        <taxon>Rhodocyclales</taxon>
        <taxon>Zoogloeaceae</taxon>
        <taxon>Thauera</taxon>
    </lineage>
</organism>
<comment type="subcellular location">
    <subcellularLocation>
        <location evidence="1">Cell membrane</location>
        <topology evidence="1">Multi-pass membrane protein</topology>
    </subcellularLocation>
</comment>
<proteinExistence type="predicted"/>
<keyword evidence="6 9" id="KW-1133">Transmembrane helix</keyword>
<evidence type="ECO:0000256" key="6">
    <source>
        <dbReference type="ARBA" id="ARBA00022989"/>
    </source>
</evidence>
<feature type="transmembrane region" description="Helical" evidence="9">
    <location>
        <begin position="162"/>
        <end position="183"/>
    </location>
</feature>
<evidence type="ECO:0000256" key="9">
    <source>
        <dbReference type="SAM" id="Phobius"/>
    </source>
</evidence>
<sequence length="196" mass="20622">MTLPRSSSGVPYWPGESGPDAEPPSGSRRGLLVRVVLFVLLFAVMLGAYDAGRGGWVERLVIDRATVGTAAWLIDAADPALGVEAAGSRLRAPGGGINVLNGCEGADVMFLMASAMLVAPLSWRRRLAGLAVGAAMVFALNQVRIIALFYSFRSDPGLFEMLHGLIAPLLLVAAVAAFFFVWLERAPAAAPAAQCR</sequence>
<evidence type="ECO:0000256" key="5">
    <source>
        <dbReference type="ARBA" id="ARBA00022801"/>
    </source>
</evidence>
<dbReference type="RefSeq" id="WP_096447396.1">
    <property type="nucleotide sequence ID" value="NZ_JBHSOG010000051.1"/>
</dbReference>
<evidence type="ECO:0000256" key="4">
    <source>
        <dbReference type="ARBA" id="ARBA00022692"/>
    </source>
</evidence>
<dbReference type="Proteomes" id="UP001595974">
    <property type="component" value="Unassembled WGS sequence"/>
</dbReference>
<name>A0ABW1AUE0_9RHOO</name>
<keyword evidence="7 9" id="KW-0472">Membrane</keyword>
<keyword evidence="2" id="KW-1003">Cell membrane</keyword>
<feature type="transmembrane region" description="Helical" evidence="9">
    <location>
        <begin position="31"/>
        <end position="49"/>
    </location>
</feature>
<feature type="region of interest" description="Disordered" evidence="8">
    <location>
        <begin position="1"/>
        <end position="26"/>
    </location>
</feature>
<keyword evidence="5" id="KW-0378">Hydrolase</keyword>
<accession>A0ABW1AUE0</accession>
<evidence type="ECO:0000256" key="3">
    <source>
        <dbReference type="ARBA" id="ARBA00022670"/>
    </source>
</evidence>
<evidence type="ECO:0000313" key="10">
    <source>
        <dbReference type="EMBL" id="MFC5770606.1"/>
    </source>
</evidence>
<keyword evidence="4 9" id="KW-0812">Transmembrane</keyword>
<evidence type="ECO:0000313" key="11">
    <source>
        <dbReference type="Proteomes" id="UP001595974"/>
    </source>
</evidence>
<dbReference type="InterPro" id="IPR019127">
    <property type="entry name" value="Exosortase"/>
</dbReference>
<keyword evidence="3" id="KW-0645">Protease</keyword>
<dbReference type="InterPro" id="IPR026392">
    <property type="entry name" value="Exo/Archaeosortase_dom"/>
</dbReference>
<evidence type="ECO:0000256" key="2">
    <source>
        <dbReference type="ARBA" id="ARBA00022475"/>
    </source>
</evidence>
<protein>
    <submittedName>
        <fullName evidence="10">Archaeosortase/exosortase family protein</fullName>
    </submittedName>
</protein>
<dbReference type="EMBL" id="JBHSOG010000051">
    <property type="protein sequence ID" value="MFC5770606.1"/>
    <property type="molecule type" value="Genomic_DNA"/>
</dbReference>
<evidence type="ECO:0000256" key="1">
    <source>
        <dbReference type="ARBA" id="ARBA00004651"/>
    </source>
</evidence>
<dbReference type="NCBIfam" id="TIGR04178">
    <property type="entry name" value="exo_archaeo"/>
    <property type="match status" value="1"/>
</dbReference>
<gene>
    <name evidence="10" type="ORF">ACFPTN_14595</name>
</gene>
<feature type="transmembrane region" description="Helical" evidence="9">
    <location>
        <begin position="127"/>
        <end position="150"/>
    </location>
</feature>
<reference evidence="11" key="1">
    <citation type="journal article" date="2019" name="Int. J. Syst. Evol. Microbiol.">
        <title>The Global Catalogue of Microorganisms (GCM) 10K type strain sequencing project: providing services to taxonomists for standard genome sequencing and annotation.</title>
        <authorList>
            <consortium name="The Broad Institute Genomics Platform"/>
            <consortium name="The Broad Institute Genome Sequencing Center for Infectious Disease"/>
            <person name="Wu L."/>
            <person name="Ma J."/>
        </authorList>
    </citation>
    <scope>NUCLEOTIDE SEQUENCE [LARGE SCALE GENOMIC DNA]</scope>
    <source>
        <strain evidence="11">SHR3</strain>
    </source>
</reference>
<keyword evidence="11" id="KW-1185">Reference proteome</keyword>
<dbReference type="Pfam" id="PF09721">
    <property type="entry name" value="Exosortase_EpsH"/>
    <property type="match status" value="1"/>
</dbReference>
<comment type="caution">
    <text evidence="10">The sequence shown here is derived from an EMBL/GenBank/DDBJ whole genome shotgun (WGS) entry which is preliminary data.</text>
</comment>